<reference evidence="1 2" key="1">
    <citation type="submission" date="2018-07" db="EMBL/GenBank/DDBJ databases">
        <title>Genome sequence of Erythrobacter strain YH-07, an antagonistic bacterium isolated from Yellow Sea.</title>
        <authorList>
            <person name="Tang T."/>
            <person name="Liu Q."/>
            <person name="Sun X."/>
        </authorList>
    </citation>
    <scope>NUCLEOTIDE SEQUENCE [LARGE SCALE GENOMIC DNA]</scope>
    <source>
        <strain evidence="1 2">YH-07</strain>
        <plasmid evidence="1 2">unnamed</plasmid>
    </source>
</reference>
<dbReference type="AlphaFoldDB" id="A0A345YIJ1"/>
<dbReference type="RefSeq" id="WP_115418056.1">
    <property type="nucleotide sequence ID" value="NZ_CP031358.1"/>
</dbReference>
<keyword evidence="1" id="KW-0614">Plasmid</keyword>
<name>A0A345YIJ1_9SPHN</name>
<dbReference type="KEGG" id="err:DVR09_14900"/>
<accession>A0A345YIJ1</accession>
<keyword evidence="2" id="KW-1185">Reference proteome</keyword>
<evidence type="ECO:0000313" key="1">
    <source>
        <dbReference type="EMBL" id="AXK43743.1"/>
    </source>
</evidence>
<protein>
    <submittedName>
        <fullName evidence="1">Uncharacterized protein</fullName>
    </submittedName>
</protein>
<dbReference type="Proteomes" id="UP000254508">
    <property type="component" value="Plasmid unnamed"/>
</dbReference>
<dbReference type="OrthoDB" id="5512223at2"/>
<evidence type="ECO:0000313" key="2">
    <source>
        <dbReference type="Proteomes" id="UP000254508"/>
    </source>
</evidence>
<sequence length="155" mass="17342">MKLPAVTQEERFEARLHALVINAIGLRRGDCIYVSPTLNIQRATAREMGASFVSKMKDANIFLFASVSEMELIRRVNKLPPGSRVISYSDESQVDNMSLSSFEAATACIFDPNCRKVVRVFDPPRKGRGDYLHIEMSELADSTLSMQATRIASLR</sequence>
<gene>
    <name evidence="1" type="ORF">DVR09_14900</name>
</gene>
<geneLocation type="plasmid" evidence="1 2">
    <name>unnamed</name>
</geneLocation>
<organism evidence="1 2">
    <name type="scientific">Erythrobacter aureus</name>
    <dbReference type="NCBI Taxonomy" id="2182384"/>
    <lineage>
        <taxon>Bacteria</taxon>
        <taxon>Pseudomonadati</taxon>
        <taxon>Pseudomonadota</taxon>
        <taxon>Alphaproteobacteria</taxon>
        <taxon>Sphingomonadales</taxon>
        <taxon>Erythrobacteraceae</taxon>
        <taxon>Erythrobacter/Porphyrobacter group</taxon>
        <taxon>Erythrobacter</taxon>
    </lineage>
</organism>
<proteinExistence type="predicted"/>
<dbReference type="EMBL" id="CP031358">
    <property type="protein sequence ID" value="AXK43743.1"/>
    <property type="molecule type" value="Genomic_DNA"/>
</dbReference>